<reference evidence="2" key="3">
    <citation type="submission" date="2018-08" db="EMBL/GenBank/DDBJ databases">
        <title>Leveraging single-cell genomics to expand the Fungal Tree of Life.</title>
        <authorList>
            <consortium name="DOE Joint Genome Institute"/>
            <person name="Ahrendt S.R."/>
            <person name="Quandt C.A."/>
            <person name="Ciobanu D."/>
            <person name="Clum A."/>
            <person name="Salamov A."/>
            <person name="Andreopoulos B."/>
            <person name="Cheng J.-F."/>
            <person name="Woyke T."/>
            <person name="Pelin A."/>
            <person name="Henrissat B."/>
            <person name="Reynolds N."/>
            <person name="Benny G.L."/>
            <person name="Smith M.E."/>
            <person name="James T.Y."/>
            <person name="Grigoriev I.V."/>
        </authorList>
    </citation>
    <scope>NUCLEOTIDE SEQUENCE</scope>
    <source>
        <strain evidence="2">CSF55</strain>
    </source>
</reference>
<evidence type="ECO:0000313" key="2">
    <source>
        <dbReference type="EMBL" id="RKP15989.1"/>
    </source>
</evidence>
<evidence type="ECO:0000313" key="3">
    <source>
        <dbReference type="Proteomes" id="UP000030755"/>
    </source>
</evidence>
<proteinExistence type="predicted"/>
<evidence type="ECO:0000313" key="4">
    <source>
        <dbReference type="Proteomes" id="UP000281549"/>
    </source>
</evidence>
<sequence length="141" mass="16678">MITEEEIVKWINEAAKEDNKEVFSILKQHEANIIAKIQEILQESRQMSDWRKIATALKLKEIYVDVEEPEVEVRIPGYQWTELAEDCPSQVDFSIKFPNIPRVFKIFQDMIPIIARSNSVYNIFIDLSFFKNFNKLVNQRL</sequence>
<dbReference type="AlphaFoldDB" id="A0A075B2V1"/>
<keyword evidence="3" id="KW-1185">Reference proteome</keyword>
<dbReference type="EMBL" id="KE560879">
    <property type="protein sequence ID" value="EPZ35093.1"/>
    <property type="molecule type" value="Genomic_DNA"/>
</dbReference>
<reference evidence="1 3" key="1">
    <citation type="journal article" date="2013" name="Curr. Biol.">
        <title>Shared signatures of parasitism and phylogenomics unite Cryptomycota and microsporidia.</title>
        <authorList>
            <person name="James T.Y."/>
            <person name="Pelin A."/>
            <person name="Bonen L."/>
            <person name="Ahrendt S."/>
            <person name="Sain D."/>
            <person name="Corradi N."/>
            <person name="Stajich J.E."/>
        </authorList>
    </citation>
    <scope>NUCLEOTIDE SEQUENCE [LARGE SCALE GENOMIC DNA]</scope>
    <source>
        <strain evidence="1">CSF55</strain>
        <strain evidence="1">CSF55</strain>
    </source>
</reference>
<dbReference type="HOGENOM" id="CLU_1826398_0_0_1"/>
<dbReference type="EMBL" id="ML007184">
    <property type="protein sequence ID" value="RKP15989.1"/>
    <property type="molecule type" value="Genomic_DNA"/>
</dbReference>
<dbReference type="Proteomes" id="UP000030755">
    <property type="component" value="Unassembled WGS sequence"/>
</dbReference>
<accession>A0A075B2V1</accession>
<reference evidence="4" key="2">
    <citation type="journal article" date="2018" name="Nat. Microbiol.">
        <title>Leveraging single-cell genomics to expand the fungal tree of life.</title>
        <authorList>
            <person name="Ahrendt S.R."/>
            <person name="Quandt C.A."/>
            <person name="Ciobanu D."/>
            <person name="Clum A."/>
            <person name="Salamov A."/>
            <person name="Andreopoulos B."/>
            <person name="Cheng J.F."/>
            <person name="Woyke T."/>
            <person name="Pelin A."/>
            <person name="Henrissat B."/>
            <person name="Reynolds N.K."/>
            <person name="Benny G.L."/>
            <person name="Smith M.E."/>
            <person name="James T.Y."/>
            <person name="Grigoriev I.V."/>
        </authorList>
    </citation>
    <scope>NUCLEOTIDE SEQUENCE [LARGE SCALE GENOMIC DNA]</scope>
    <source>
        <strain evidence="4">CSF55</strain>
    </source>
</reference>
<gene>
    <name evidence="1" type="ORF">O9G_005997</name>
    <name evidence="2" type="ORF">ROZALSC1DRAFT_31874</name>
</gene>
<name>A0A075B2V1_ROZAC</name>
<organism evidence="1 3">
    <name type="scientific">Rozella allomycis (strain CSF55)</name>
    <dbReference type="NCBI Taxonomy" id="988480"/>
    <lineage>
        <taxon>Eukaryota</taxon>
        <taxon>Fungi</taxon>
        <taxon>Fungi incertae sedis</taxon>
        <taxon>Cryptomycota</taxon>
        <taxon>Cryptomycota incertae sedis</taxon>
        <taxon>Rozella</taxon>
    </lineage>
</organism>
<dbReference type="Proteomes" id="UP000281549">
    <property type="component" value="Unassembled WGS sequence"/>
</dbReference>
<protein>
    <submittedName>
        <fullName evidence="1">Uncharacterized protein</fullName>
    </submittedName>
</protein>
<evidence type="ECO:0000313" key="1">
    <source>
        <dbReference type="EMBL" id="EPZ35093.1"/>
    </source>
</evidence>